<evidence type="ECO:0000256" key="6">
    <source>
        <dbReference type="ARBA" id="ARBA00022801"/>
    </source>
</evidence>
<reference evidence="10" key="1">
    <citation type="submission" date="2022-03" db="EMBL/GenBank/DDBJ databases">
        <authorList>
            <person name="Martin C."/>
        </authorList>
    </citation>
    <scope>NUCLEOTIDE SEQUENCE</scope>
</reference>
<keyword evidence="11" id="KW-1185">Reference proteome</keyword>
<protein>
    <recommendedName>
        <fullName evidence="4">rhomboid protease</fullName>
        <ecNumber evidence="4">3.4.21.105</ecNumber>
    </recommendedName>
</protein>
<dbReference type="Gene3D" id="1.20.1540.10">
    <property type="entry name" value="Rhomboid-like"/>
    <property type="match status" value="1"/>
</dbReference>
<dbReference type="EC" id="3.4.21.105" evidence="4"/>
<comment type="catalytic activity">
    <reaction evidence="1">
        <text>Cleaves type-1 transmembrane domains using a catalytic dyad composed of serine and histidine that are contributed by different transmembrane domains.</text>
        <dbReference type="EC" id="3.4.21.105"/>
    </reaction>
</comment>
<dbReference type="OrthoDB" id="10260614at2759"/>
<feature type="non-terminal residue" evidence="10">
    <location>
        <position position="1"/>
    </location>
</feature>
<accession>A0A8J1UG12</accession>
<evidence type="ECO:0000256" key="7">
    <source>
        <dbReference type="ARBA" id="ARBA00022989"/>
    </source>
</evidence>
<dbReference type="Pfam" id="PF01694">
    <property type="entry name" value="Rhomboid"/>
    <property type="match status" value="1"/>
</dbReference>
<evidence type="ECO:0000313" key="11">
    <source>
        <dbReference type="Proteomes" id="UP000749559"/>
    </source>
</evidence>
<evidence type="ECO:0000256" key="8">
    <source>
        <dbReference type="ARBA" id="ARBA00023136"/>
    </source>
</evidence>
<keyword evidence="5" id="KW-0812">Transmembrane</keyword>
<dbReference type="PANTHER" id="PTHR43731:SF14">
    <property type="entry name" value="PRESENILIN-ASSOCIATED RHOMBOID-LIKE PROTEIN, MITOCHONDRIAL"/>
    <property type="match status" value="1"/>
</dbReference>
<dbReference type="GO" id="GO:0006465">
    <property type="term" value="P:signal peptide processing"/>
    <property type="evidence" value="ECO:0007669"/>
    <property type="project" value="TreeGrafter"/>
</dbReference>
<dbReference type="InterPro" id="IPR050925">
    <property type="entry name" value="Rhomboid_protease_S54"/>
</dbReference>
<comment type="subcellular location">
    <subcellularLocation>
        <location evidence="2">Membrane</location>
        <topology evidence="2">Multi-pass membrane protein</topology>
    </subcellularLocation>
</comment>
<evidence type="ECO:0000256" key="4">
    <source>
        <dbReference type="ARBA" id="ARBA00013039"/>
    </source>
</evidence>
<sequence>VFKMALLTKIHFSKFLRFNSDLILPRLKDSSPLYTWSTNRVCNRCKNAGSLHKYATRGFRSVSKTQKEPSKWRLLRGPLAFTTLVTCGSFTGCSILQYERMRSQAENYLKGAKNSADNLFRKSGSFREHMNHYWSNLSPGKKMVAGIIGINSLVFLLWRIPAAQGLMMRYFLSSPFMGASSLSMLGSVFSHRGLFHFGANMYVLWSFTDVIEQTLGKEQFLAVYLSAGVISSFTSYAYKVARMSTIPSLGASGAVIALIGMTCIQYPKAQLSIAFIGDIIPHSFSAQSAMIGLLALDTMGVLMRWKLFDHAAHLGGMLFGIWYISYGKDIIWKGREPLIKYWHKIRGNIKR</sequence>
<dbReference type="PANTHER" id="PTHR43731">
    <property type="entry name" value="RHOMBOID PROTEASE"/>
    <property type="match status" value="1"/>
</dbReference>
<proteinExistence type="inferred from homology"/>
<dbReference type="GO" id="GO:0004252">
    <property type="term" value="F:serine-type endopeptidase activity"/>
    <property type="evidence" value="ECO:0007669"/>
    <property type="project" value="InterPro"/>
</dbReference>
<dbReference type="EMBL" id="CAIIXF020000004">
    <property type="protein sequence ID" value="CAH1781320.1"/>
    <property type="molecule type" value="Genomic_DNA"/>
</dbReference>
<dbReference type="InterPro" id="IPR035952">
    <property type="entry name" value="Rhomboid-like_sf"/>
</dbReference>
<dbReference type="AlphaFoldDB" id="A0A8J1UG12"/>
<dbReference type="Proteomes" id="UP000749559">
    <property type="component" value="Unassembled WGS sequence"/>
</dbReference>
<keyword evidence="6" id="KW-0378">Hydrolase</keyword>
<feature type="domain" description="Peptidase S54 rhomboid" evidence="9">
    <location>
        <begin position="184"/>
        <end position="324"/>
    </location>
</feature>
<dbReference type="SUPFAM" id="SSF144091">
    <property type="entry name" value="Rhomboid-like"/>
    <property type="match status" value="1"/>
</dbReference>
<gene>
    <name evidence="10" type="ORF">OFUS_LOCUS7911</name>
</gene>
<comment type="caution">
    <text evidence="10">The sequence shown here is derived from an EMBL/GenBank/DDBJ whole genome shotgun (WGS) entry which is preliminary data.</text>
</comment>
<evidence type="ECO:0000256" key="3">
    <source>
        <dbReference type="ARBA" id="ARBA00009045"/>
    </source>
</evidence>
<dbReference type="FunFam" id="1.20.1540.10:FF:000012">
    <property type="entry name" value="Rhomboid family protein"/>
    <property type="match status" value="1"/>
</dbReference>
<keyword evidence="7" id="KW-1133">Transmembrane helix</keyword>
<dbReference type="GO" id="GO:0016020">
    <property type="term" value="C:membrane"/>
    <property type="evidence" value="ECO:0007669"/>
    <property type="project" value="UniProtKB-SubCell"/>
</dbReference>
<comment type="similarity">
    <text evidence="3">Belongs to the peptidase S54 family.</text>
</comment>
<keyword evidence="8" id="KW-0472">Membrane</keyword>
<dbReference type="InterPro" id="IPR022764">
    <property type="entry name" value="Peptidase_S54_rhomboid_dom"/>
</dbReference>
<organism evidence="10 11">
    <name type="scientific">Owenia fusiformis</name>
    <name type="common">Polychaete worm</name>
    <dbReference type="NCBI Taxonomy" id="6347"/>
    <lineage>
        <taxon>Eukaryota</taxon>
        <taxon>Metazoa</taxon>
        <taxon>Spiralia</taxon>
        <taxon>Lophotrochozoa</taxon>
        <taxon>Annelida</taxon>
        <taxon>Polychaeta</taxon>
        <taxon>Sedentaria</taxon>
        <taxon>Canalipalpata</taxon>
        <taxon>Sabellida</taxon>
        <taxon>Oweniida</taxon>
        <taxon>Oweniidae</taxon>
        <taxon>Owenia</taxon>
    </lineage>
</organism>
<evidence type="ECO:0000256" key="1">
    <source>
        <dbReference type="ARBA" id="ARBA00000156"/>
    </source>
</evidence>
<evidence type="ECO:0000256" key="2">
    <source>
        <dbReference type="ARBA" id="ARBA00004141"/>
    </source>
</evidence>
<evidence type="ECO:0000256" key="5">
    <source>
        <dbReference type="ARBA" id="ARBA00022692"/>
    </source>
</evidence>
<evidence type="ECO:0000259" key="9">
    <source>
        <dbReference type="Pfam" id="PF01694"/>
    </source>
</evidence>
<name>A0A8J1UG12_OWEFU</name>
<evidence type="ECO:0000313" key="10">
    <source>
        <dbReference type="EMBL" id="CAH1781320.1"/>
    </source>
</evidence>